<dbReference type="Proteomes" id="UP000199310">
    <property type="component" value="Unassembled WGS sequence"/>
</dbReference>
<organism evidence="1 2">
    <name type="scientific">Chitinophaga arvensicola</name>
    <dbReference type="NCBI Taxonomy" id="29529"/>
    <lineage>
        <taxon>Bacteria</taxon>
        <taxon>Pseudomonadati</taxon>
        <taxon>Bacteroidota</taxon>
        <taxon>Chitinophagia</taxon>
        <taxon>Chitinophagales</taxon>
        <taxon>Chitinophagaceae</taxon>
        <taxon>Chitinophaga</taxon>
    </lineage>
</organism>
<sequence length="34" mass="4013">MCKVTVKLQQNRFSTGIEKKDSTNPFLFNFKSQF</sequence>
<reference evidence="2" key="1">
    <citation type="submission" date="2016-10" db="EMBL/GenBank/DDBJ databases">
        <authorList>
            <person name="Varghese N."/>
            <person name="Submissions S."/>
        </authorList>
    </citation>
    <scope>NUCLEOTIDE SEQUENCE [LARGE SCALE GENOMIC DNA]</scope>
    <source>
        <strain evidence="2">DSM 3695</strain>
    </source>
</reference>
<proteinExistence type="predicted"/>
<keyword evidence="2" id="KW-1185">Reference proteome</keyword>
<dbReference type="AlphaFoldDB" id="A0A1I0Q9W5"/>
<gene>
    <name evidence="1" type="ORF">SAMN04488122_1318</name>
</gene>
<accession>A0A1I0Q9W5</accession>
<evidence type="ECO:0000313" key="1">
    <source>
        <dbReference type="EMBL" id="SEW23670.1"/>
    </source>
</evidence>
<dbReference type="EMBL" id="FOJG01000001">
    <property type="protein sequence ID" value="SEW23670.1"/>
    <property type="molecule type" value="Genomic_DNA"/>
</dbReference>
<evidence type="ECO:0000313" key="2">
    <source>
        <dbReference type="Proteomes" id="UP000199310"/>
    </source>
</evidence>
<name>A0A1I0Q9W5_9BACT</name>
<protein>
    <submittedName>
        <fullName evidence="1">Uncharacterized protein</fullName>
    </submittedName>
</protein>